<dbReference type="NCBIfam" id="TIGR00126">
    <property type="entry name" value="deoC"/>
    <property type="match status" value="1"/>
</dbReference>
<dbReference type="SUPFAM" id="SSF51569">
    <property type="entry name" value="Aldolase"/>
    <property type="match status" value="1"/>
</dbReference>
<dbReference type="SMART" id="SM01133">
    <property type="entry name" value="DeoC"/>
    <property type="match status" value="1"/>
</dbReference>
<dbReference type="PANTHER" id="PTHR10889:SF1">
    <property type="entry name" value="DEOXYRIBOSE-PHOSPHATE ALDOLASE"/>
    <property type="match status" value="1"/>
</dbReference>
<accession>A0A0F9BIX7</accession>
<dbReference type="GO" id="GO:0009264">
    <property type="term" value="P:deoxyribonucleotide catabolic process"/>
    <property type="evidence" value="ECO:0007669"/>
    <property type="project" value="InterPro"/>
</dbReference>
<dbReference type="PANTHER" id="PTHR10889">
    <property type="entry name" value="DEOXYRIBOSE-PHOSPHATE ALDOLASE"/>
    <property type="match status" value="1"/>
</dbReference>
<gene>
    <name evidence="2" type="ORF">LCGC14_2522710</name>
</gene>
<evidence type="ECO:0000313" key="2">
    <source>
        <dbReference type="EMBL" id="KKL13742.1"/>
    </source>
</evidence>
<dbReference type="PIRSF" id="PIRSF001357">
    <property type="entry name" value="DeoC"/>
    <property type="match status" value="1"/>
</dbReference>
<comment type="caution">
    <text evidence="2">The sequence shown here is derived from an EMBL/GenBank/DDBJ whole genome shotgun (WGS) entry which is preliminary data.</text>
</comment>
<keyword evidence="1" id="KW-0963">Cytoplasm</keyword>
<protein>
    <submittedName>
        <fullName evidence="2">Uncharacterized protein</fullName>
    </submittedName>
</protein>
<dbReference type="Pfam" id="PF01791">
    <property type="entry name" value="DeoC"/>
    <property type="match status" value="1"/>
</dbReference>
<proteinExistence type="predicted"/>
<dbReference type="InterPro" id="IPR013785">
    <property type="entry name" value="Aldolase_TIM"/>
</dbReference>
<dbReference type="InterPro" id="IPR002915">
    <property type="entry name" value="DeoC/FbaB/LacD_aldolase"/>
</dbReference>
<dbReference type="GO" id="GO:0005737">
    <property type="term" value="C:cytoplasm"/>
    <property type="evidence" value="ECO:0007669"/>
    <property type="project" value="InterPro"/>
</dbReference>
<dbReference type="InterPro" id="IPR011343">
    <property type="entry name" value="DeoC"/>
</dbReference>
<dbReference type="EMBL" id="LAZR01040739">
    <property type="protein sequence ID" value="KKL13742.1"/>
    <property type="molecule type" value="Genomic_DNA"/>
</dbReference>
<feature type="non-terminal residue" evidence="2">
    <location>
        <position position="141"/>
    </location>
</feature>
<dbReference type="GO" id="GO:0004139">
    <property type="term" value="F:deoxyribose-phosphate aldolase activity"/>
    <property type="evidence" value="ECO:0007669"/>
    <property type="project" value="InterPro"/>
</dbReference>
<dbReference type="Gene3D" id="3.20.20.70">
    <property type="entry name" value="Aldolase class I"/>
    <property type="match status" value="1"/>
</dbReference>
<organism evidence="2">
    <name type="scientific">marine sediment metagenome</name>
    <dbReference type="NCBI Taxonomy" id="412755"/>
    <lineage>
        <taxon>unclassified sequences</taxon>
        <taxon>metagenomes</taxon>
        <taxon>ecological metagenomes</taxon>
    </lineage>
</organism>
<dbReference type="GO" id="GO:0016052">
    <property type="term" value="P:carbohydrate catabolic process"/>
    <property type="evidence" value="ECO:0007669"/>
    <property type="project" value="TreeGrafter"/>
</dbReference>
<dbReference type="AlphaFoldDB" id="A0A0F9BIX7"/>
<reference evidence="2" key="1">
    <citation type="journal article" date="2015" name="Nature">
        <title>Complex archaea that bridge the gap between prokaryotes and eukaryotes.</title>
        <authorList>
            <person name="Spang A."/>
            <person name="Saw J.H."/>
            <person name="Jorgensen S.L."/>
            <person name="Zaremba-Niedzwiedzka K."/>
            <person name="Martijn J."/>
            <person name="Lind A.E."/>
            <person name="van Eijk R."/>
            <person name="Schleper C."/>
            <person name="Guy L."/>
            <person name="Ettema T.J."/>
        </authorList>
    </citation>
    <scope>NUCLEOTIDE SEQUENCE</scope>
</reference>
<name>A0A0F9BIX7_9ZZZZ</name>
<sequence>MNSAYTNFPITAAEMAKYIDHTLLKPDATFDGMDKLCEEAIKYRFKAVCVNSGSVAYVSGKLQGSGVDVCSVVGFPLGAMHTSAKAFEAKRAIEDGAQELDMVLNIGALKSGDLKTVDVDIRTVRLVSESPVVLKVIIETS</sequence>
<evidence type="ECO:0000256" key="1">
    <source>
        <dbReference type="ARBA" id="ARBA00022490"/>
    </source>
</evidence>